<evidence type="ECO:0000313" key="1">
    <source>
        <dbReference type="EMBL" id="MDU0352638.1"/>
    </source>
</evidence>
<evidence type="ECO:0000313" key="2">
    <source>
        <dbReference type="Proteomes" id="UP001247805"/>
    </source>
</evidence>
<accession>A0ABU3SRM1</accession>
<organism evidence="1 2">
    <name type="scientific">Paraglaciecola aquimarina</name>
    <dbReference type="NCBI Taxonomy" id="1235557"/>
    <lineage>
        <taxon>Bacteria</taxon>
        <taxon>Pseudomonadati</taxon>
        <taxon>Pseudomonadota</taxon>
        <taxon>Gammaproteobacteria</taxon>
        <taxon>Alteromonadales</taxon>
        <taxon>Alteromonadaceae</taxon>
        <taxon>Paraglaciecola</taxon>
    </lineage>
</organism>
<gene>
    <name evidence="1" type="ORF">RS130_00740</name>
</gene>
<dbReference type="EMBL" id="JAWDIO010000001">
    <property type="protein sequence ID" value="MDU0352638.1"/>
    <property type="molecule type" value="Genomic_DNA"/>
</dbReference>
<name>A0ABU3SRM1_9ALTE</name>
<sequence>MYGFVNVLEALKKETPEIELPDFDAHVERLVASIDKLLGDDVVPHWDYFAIEENAASIAANQSTSTYRFSRILDLCDFLIDDYILPYIGYGPIFIDKDIQ</sequence>
<reference evidence="1 2" key="1">
    <citation type="submission" date="2023-10" db="EMBL/GenBank/DDBJ databases">
        <title>Glaciecola aquimarina strain GGW-M5 nov., isolated from a coastal seawater.</title>
        <authorList>
            <person name="Bayburt H."/>
            <person name="Kim J.M."/>
            <person name="Choi B.J."/>
            <person name="Jeon C.O."/>
        </authorList>
    </citation>
    <scope>NUCLEOTIDE SEQUENCE [LARGE SCALE GENOMIC DNA]</scope>
    <source>
        <strain evidence="1 2">KCTC 32108</strain>
    </source>
</reference>
<proteinExistence type="predicted"/>
<protein>
    <submittedName>
        <fullName evidence="1">Uncharacterized protein</fullName>
    </submittedName>
</protein>
<dbReference type="RefSeq" id="WP_316024347.1">
    <property type="nucleotide sequence ID" value="NZ_JAWDIO010000001.1"/>
</dbReference>
<keyword evidence="2" id="KW-1185">Reference proteome</keyword>
<dbReference type="Proteomes" id="UP001247805">
    <property type="component" value="Unassembled WGS sequence"/>
</dbReference>
<comment type="caution">
    <text evidence="1">The sequence shown here is derived from an EMBL/GenBank/DDBJ whole genome shotgun (WGS) entry which is preliminary data.</text>
</comment>